<dbReference type="Proteomes" id="UP000692954">
    <property type="component" value="Unassembled WGS sequence"/>
</dbReference>
<evidence type="ECO:0000313" key="2">
    <source>
        <dbReference type="Proteomes" id="UP000692954"/>
    </source>
</evidence>
<protein>
    <submittedName>
        <fullName evidence="1">Uncharacterized protein</fullName>
    </submittedName>
</protein>
<dbReference type="OrthoDB" id="306129at2759"/>
<gene>
    <name evidence="1" type="ORF">PSON_ATCC_30995.1.T0920197</name>
</gene>
<name>A0A8S1Q0E3_9CILI</name>
<organism evidence="1 2">
    <name type="scientific">Paramecium sonneborni</name>
    <dbReference type="NCBI Taxonomy" id="65129"/>
    <lineage>
        <taxon>Eukaryota</taxon>
        <taxon>Sar</taxon>
        <taxon>Alveolata</taxon>
        <taxon>Ciliophora</taxon>
        <taxon>Intramacronucleata</taxon>
        <taxon>Oligohymenophorea</taxon>
        <taxon>Peniculida</taxon>
        <taxon>Parameciidae</taxon>
        <taxon>Paramecium</taxon>
    </lineage>
</organism>
<keyword evidence="2" id="KW-1185">Reference proteome</keyword>
<evidence type="ECO:0000313" key="1">
    <source>
        <dbReference type="EMBL" id="CAD8109024.1"/>
    </source>
</evidence>
<dbReference type="EMBL" id="CAJJDN010000092">
    <property type="protein sequence ID" value="CAD8109024.1"/>
    <property type="molecule type" value="Genomic_DNA"/>
</dbReference>
<proteinExistence type="predicted"/>
<dbReference type="AlphaFoldDB" id="A0A8S1Q0E3"/>
<reference evidence="1" key="1">
    <citation type="submission" date="2021-01" db="EMBL/GenBank/DDBJ databases">
        <authorList>
            <consortium name="Genoscope - CEA"/>
            <person name="William W."/>
        </authorList>
    </citation>
    <scope>NUCLEOTIDE SEQUENCE</scope>
</reference>
<comment type="caution">
    <text evidence="1">The sequence shown here is derived from an EMBL/GenBank/DDBJ whole genome shotgun (WGS) entry which is preliminary data.</text>
</comment>
<accession>A0A8S1Q0E3</accession>
<sequence length="166" mass="19881">MWQILQLADLYQCGSIIFFQKKLKQNFDNQSKQQLNPNNIIDNTIKKLLKMKDLLQIQKYEKAWQEIIQMEQDIYINEDNIIKSMPITHFNDILIQNQLCLLELASQSEAIQQLNFWITQIQNLHDTFIQKNYMILQLLKPKTQDHLQQSIENSLQDFVHSFGYKH</sequence>